<evidence type="ECO:0000313" key="2">
    <source>
        <dbReference type="Proteomes" id="UP000027222"/>
    </source>
</evidence>
<sequence>MATQENLGGVFAGFDTNLGFTVTNNTVQNIYLQTSQTAFEQIAPQNASTPQTAYQNYPVRSNNNVTAPIYLTVQVSSADGSVNVVSGTMRGNVLVTLNFA</sequence>
<dbReference type="OrthoDB" id="3018047at2759"/>
<keyword evidence="2" id="KW-1185">Reference proteome</keyword>
<evidence type="ECO:0000313" key="1">
    <source>
        <dbReference type="EMBL" id="KDR77681.1"/>
    </source>
</evidence>
<name>A0A067T3F9_GALM3</name>
<accession>A0A067T3F9</accession>
<reference evidence="2" key="1">
    <citation type="journal article" date="2014" name="Proc. Natl. Acad. Sci. U.S.A.">
        <title>Extensive sampling of basidiomycete genomes demonstrates inadequacy of the white-rot/brown-rot paradigm for wood decay fungi.</title>
        <authorList>
            <person name="Riley R."/>
            <person name="Salamov A.A."/>
            <person name="Brown D.W."/>
            <person name="Nagy L.G."/>
            <person name="Floudas D."/>
            <person name="Held B.W."/>
            <person name="Levasseur A."/>
            <person name="Lombard V."/>
            <person name="Morin E."/>
            <person name="Otillar R."/>
            <person name="Lindquist E.A."/>
            <person name="Sun H."/>
            <person name="LaButti K.M."/>
            <person name="Schmutz J."/>
            <person name="Jabbour D."/>
            <person name="Luo H."/>
            <person name="Baker S.E."/>
            <person name="Pisabarro A.G."/>
            <person name="Walton J.D."/>
            <person name="Blanchette R.A."/>
            <person name="Henrissat B."/>
            <person name="Martin F."/>
            <person name="Cullen D."/>
            <person name="Hibbett D.S."/>
            <person name="Grigoriev I.V."/>
        </authorList>
    </citation>
    <scope>NUCLEOTIDE SEQUENCE [LARGE SCALE GENOMIC DNA]</scope>
    <source>
        <strain evidence="2">CBS 339.88</strain>
    </source>
</reference>
<protein>
    <submittedName>
        <fullName evidence="1">Uncharacterized protein</fullName>
    </submittedName>
</protein>
<dbReference type="Proteomes" id="UP000027222">
    <property type="component" value="Unassembled WGS sequence"/>
</dbReference>
<dbReference type="HOGENOM" id="CLU_2306349_0_0_1"/>
<dbReference type="EMBL" id="KL142376">
    <property type="protein sequence ID" value="KDR77681.1"/>
    <property type="molecule type" value="Genomic_DNA"/>
</dbReference>
<dbReference type="AlphaFoldDB" id="A0A067T3F9"/>
<gene>
    <name evidence="1" type="ORF">GALMADRAFT_267042</name>
</gene>
<proteinExistence type="predicted"/>
<organism evidence="1 2">
    <name type="scientific">Galerina marginata (strain CBS 339.88)</name>
    <dbReference type="NCBI Taxonomy" id="685588"/>
    <lineage>
        <taxon>Eukaryota</taxon>
        <taxon>Fungi</taxon>
        <taxon>Dikarya</taxon>
        <taxon>Basidiomycota</taxon>
        <taxon>Agaricomycotina</taxon>
        <taxon>Agaricomycetes</taxon>
        <taxon>Agaricomycetidae</taxon>
        <taxon>Agaricales</taxon>
        <taxon>Agaricineae</taxon>
        <taxon>Strophariaceae</taxon>
        <taxon>Galerina</taxon>
    </lineage>
</organism>